<reference evidence="2" key="2">
    <citation type="submission" date="2017-05" db="UniProtKB">
        <authorList>
            <consortium name="EnsemblMetazoa"/>
        </authorList>
    </citation>
    <scope>IDENTIFICATION</scope>
</reference>
<dbReference type="Proteomes" id="UP000007879">
    <property type="component" value="Unassembled WGS sequence"/>
</dbReference>
<keyword evidence="3" id="KW-1185">Reference proteome</keyword>
<dbReference type="KEGG" id="aqu:109588862"/>
<sequence length="261" mass="29145">MASSSQRQKKRNAQMKRKKYDHKHQASGGSSHSKSEVAFEDETESKDIERIVISQPKQKEPKELEPQPVAVQDLYDMPTESSDVAMEELEGRLSQLLSSRLPSHQSLPVMQEEDTSDSQSQTESYAPSINLSGLVSCLASLPLHRKLFIPKELVELYEKGRPNHENEIMSPAPSTHPPAHSHPNQPEIIKLNKQPSSLPASSGIPEERSVLDTELNDLLQRDTGSLLTKESAKDKIAVKEKNVTVHQNTELDTALDELLDM</sequence>
<feature type="region of interest" description="Disordered" evidence="1">
    <location>
        <begin position="1"/>
        <end position="83"/>
    </location>
</feature>
<dbReference type="AlphaFoldDB" id="A0A1X7VVV5"/>
<evidence type="ECO:0000256" key="1">
    <source>
        <dbReference type="SAM" id="MobiDB-lite"/>
    </source>
</evidence>
<proteinExistence type="predicted"/>
<protein>
    <submittedName>
        <fullName evidence="2">Uncharacterized protein</fullName>
    </submittedName>
</protein>
<evidence type="ECO:0000313" key="3">
    <source>
        <dbReference type="Proteomes" id="UP000007879"/>
    </source>
</evidence>
<organism evidence="2">
    <name type="scientific">Amphimedon queenslandica</name>
    <name type="common">Sponge</name>
    <dbReference type="NCBI Taxonomy" id="400682"/>
    <lineage>
        <taxon>Eukaryota</taxon>
        <taxon>Metazoa</taxon>
        <taxon>Porifera</taxon>
        <taxon>Demospongiae</taxon>
        <taxon>Heteroscleromorpha</taxon>
        <taxon>Haplosclerida</taxon>
        <taxon>Niphatidae</taxon>
        <taxon>Amphimedon</taxon>
    </lineage>
</organism>
<dbReference type="InParanoid" id="A0A1X7VVV5"/>
<gene>
    <name evidence="2" type="primary">109588862</name>
</gene>
<accession>A0A1X7VVV5</accession>
<evidence type="ECO:0000313" key="2">
    <source>
        <dbReference type="EnsemblMetazoa" id="Aqu2.1.44238_001"/>
    </source>
</evidence>
<reference evidence="3" key="1">
    <citation type="journal article" date="2010" name="Nature">
        <title>The Amphimedon queenslandica genome and the evolution of animal complexity.</title>
        <authorList>
            <person name="Srivastava M."/>
            <person name="Simakov O."/>
            <person name="Chapman J."/>
            <person name="Fahey B."/>
            <person name="Gauthier M.E."/>
            <person name="Mitros T."/>
            <person name="Richards G.S."/>
            <person name="Conaco C."/>
            <person name="Dacre M."/>
            <person name="Hellsten U."/>
            <person name="Larroux C."/>
            <person name="Putnam N.H."/>
            <person name="Stanke M."/>
            <person name="Adamska M."/>
            <person name="Darling A."/>
            <person name="Degnan S.M."/>
            <person name="Oakley T.H."/>
            <person name="Plachetzki D.C."/>
            <person name="Zhai Y."/>
            <person name="Adamski M."/>
            <person name="Calcino A."/>
            <person name="Cummins S.F."/>
            <person name="Goodstein D.M."/>
            <person name="Harris C."/>
            <person name="Jackson D.J."/>
            <person name="Leys S.P."/>
            <person name="Shu S."/>
            <person name="Woodcroft B.J."/>
            <person name="Vervoort M."/>
            <person name="Kosik K.S."/>
            <person name="Manning G."/>
            <person name="Degnan B.M."/>
            <person name="Rokhsar D.S."/>
        </authorList>
    </citation>
    <scope>NUCLEOTIDE SEQUENCE [LARGE SCALE GENOMIC DNA]</scope>
</reference>
<feature type="compositionally biased region" description="Basic residues" evidence="1">
    <location>
        <begin position="7"/>
        <end position="22"/>
    </location>
</feature>
<name>A0A1X7VVV5_AMPQE</name>
<dbReference type="EnsemblMetazoa" id="XM_020004989.1">
    <property type="protein sequence ID" value="XP_019860548.1"/>
    <property type="gene ID" value="LOC109588862"/>
</dbReference>
<dbReference type="EnsemblMetazoa" id="Aqu2.1.44238_001">
    <property type="protein sequence ID" value="Aqu2.1.44238_001"/>
    <property type="gene ID" value="Aqu2.1.44238"/>
</dbReference>